<proteinExistence type="predicted"/>
<dbReference type="RefSeq" id="WP_012075925.1">
    <property type="nucleotide sequence ID" value="NZ_CP020560.1"/>
</dbReference>
<sequence length="77" mass="8426">MTMLSLRQIERILNANACSSHFHCRKAADGGLTITVARADRPGEATTVAGVSPEECCCERSLRELARELERSFTTGE</sequence>
<evidence type="ECO:0000313" key="2">
    <source>
        <dbReference type="Proteomes" id="UP000238390"/>
    </source>
</evidence>
<organism evidence="1 2">
    <name type="scientific">Pseudomonas paraeruginosa</name>
    <dbReference type="NCBI Taxonomy" id="2994495"/>
    <lineage>
        <taxon>Bacteria</taxon>
        <taxon>Pseudomonadati</taxon>
        <taxon>Pseudomonadota</taxon>
        <taxon>Gammaproteobacteria</taxon>
        <taxon>Pseudomonadales</taxon>
        <taxon>Pseudomonadaceae</taxon>
        <taxon>Pseudomonas</taxon>
    </lineage>
</organism>
<dbReference type="Proteomes" id="UP000238390">
    <property type="component" value="Chromosome"/>
</dbReference>
<evidence type="ECO:0000313" key="1">
    <source>
        <dbReference type="EMBL" id="AVK05799.1"/>
    </source>
</evidence>
<reference evidence="1 2" key="1">
    <citation type="submission" date="2018-02" db="EMBL/GenBank/DDBJ databases">
        <title>FDA/CDC Antimicrobial Resistant Isolate Bank Genome Sequencing.</title>
        <authorList>
            <person name="Benahmed F.H."/>
            <person name="Lutgring J.D."/>
            <person name="Yoo B."/>
            <person name="Machado M."/>
            <person name="Brown A."/>
            <person name="McAllister G."/>
            <person name="Perry A."/>
            <person name="Halpin A.L."/>
            <person name="Vavikolanu K."/>
            <person name="Ott S."/>
            <person name="Zhao X."/>
            <person name="Tallon L.J."/>
            <person name="Sadzewicz L."/>
            <person name="Aluvathingal J."/>
            <person name="Nadendla S."/>
            <person name="Voskania-kordi A."/>
            <person name="Simonyan V."/>
            <person name="Patel J."/>
            <person name="Shawar R.M."/>
        </authorList>
    </citation>
    <scope>NUCLEOTIDE SEQUENCE [LARGE SCALE GENOMIC DNA]</scope>
    <source>
        <strain evidence="1 2">AR_0356</strain>
    </source>
</reference>
<accession>A0A2R3IV60</accession>
<keyword evidence="2" id="KW-1185">Reference proteome</keyword>
<protein>
    <submittedName>
        <fullName evidence="1">Uncharacterized protein</fullName>
    </submittedName>
</protein>
<gene>
    <name evidence="1" type="ORF">CSB93_4400</name>
</gene>
<dbReference type="AlphaFoldDB" id="A0A2R3IV60"/>
<dbReference type="GeneID" id="77221303"/>
<dbReference type="EMBL" id="CP027169">
    <property type="protein sequence ID" value="AVK05799.1"/>
    <property type="molecule type" value="Genomic_DNA"/>
</dbReference>
<name>A0A2R3IV60_9PSED</name>